<keyword evidence="2" id="KW-0560">Oxidoreductase</keyword>
<evidence type="ECO:0000313" key="3">
    <source>
        <dbReference type="EMBL" id="AFM41651.1"/>
    </source>
</evidence>
<dbReference type="PRINTS" id="PR00080">
    <property type="entry name" value="SDRFAMILY"/>
</dbReference>
<evidence type="ECO:0000256" key="1">
    <source>
        <dbReference type="ARBA" id="ARBA00006484"/>
    </source>
</evidence>
<dbReference type="OrthoDB" id="9803333at2"/>
<dbReference type="EMBL" id="CP003639">
    <property type="protein sequence ID" value="AFM41651.1"/>
    <property type="molecule type" value="Genomic_DNA"/>
</dbReference>
<dbReference type="Proteomes" id="UP000002892">
    <property type="component" value="Chromosome"/>
</dbReference>
<protein>
    <recommendedName>
        <fullName evidence="5">Short-chain alcohol dehydrogenase like protein</fullName>
    </recommendedName>
</protein>
<dbReference type="PROSITE" id="PS00061">
    <property type="entry name" value="ADH_SHORT"/>
    <property type="match status" value="1"/>
</dbReference>
<name>I4D777_DESAJ</name>
<comment type="similarity">
    <text evidence="1">Belongs to the short-chain dehydrogenases/reductases (SDR) family.</text>
</comment>
<dbReference type="STRING" id="646529.Desaci_2719"/>
<dbReference type="HOGENOM" id="CLU_010194_1_1_9"/>
<dbReference type="SUPFAM" id="SSF51735">
    <property type="entry name" value="NAD(P)-binding Rossmann-fold domains"/>
    <property type="match status" value="1"/>
</dbReference>
<reference evidence="3 4" key="1">
    <citation type="journal article" date="2012" name="J. Bacteriol.">
        <title>Complete genome sequences of Desulfosporosinus orientis DSM765T, Desulfosporosinus youngiae DSM17734T, Desulfosporosinus meridiei DSM13257T, and Desulfosporosinus acidiphilus DSM22704T.</title>
        <authorList>
            <person name="Pester M."/>
            <person name="Brambilla E."/>
            <person name="Alazard D."/>
            <person name="Rattei T."/>
            <person name="Weinmaier T."/>
            <person name="Han J."/>
            <person name="Lucas S."/>
            <person name="Lapidus A."/>
            <person name="Cheng J.F."/>
            <person name="Goodwin L."/>
            <person name="Pitluck S."/>
            <person name="Peters L."/>
            <person name="Ovchinnikova G."/>
            <person name="Teshima H."/>
            <person name="Detter J.C."/>
            <person name="Han C.S."/>
            <person name="Tapia R."/>
            <person name="Land M.L."/>
            <person name="Hauser L."/>
            <person name="Kyrpides N.C."/>
            <person name="Ivanova N.N."/>
            <person name="Pagani I."/>
            <person name="Huntmann M."/>
            <person name="Wei C.L."/>
            <person name="Davenport K.W."/>
            <person name="Daligault H."/>
            <person name="Chain P.S."/>
            <person name="Chen A."/>
            <person name="Mavromatis K."/>
            <person name="Markowitz V."/>
            <person name="Szeto E."/>
            <person name="Mikhailova N."/>
            <person name="Pati A."/>
            <person name="Wagner M."/>
            <person name="Woyke T."/>
            <person name="Ollivier B."/>
            <person name="Klenk H.P."/>
            <person name="Spring S."/>
            <person name="Loy A."/>
        </authorList>
    </citation>
    <scope>NUCLEOTIDE SEQUENCE [LARGE SCALE GENOMIC DNA]</scope>
    <source>
        <strain evidence="4">DSM 22704 / JCM 16185 / SJ4</strain>
    </source>
</reference>
<dbReference type="AlphaFoldDB" id="I4D777"/>
<dbReference type="GO" id="GO:0008206">
    <property type="term" value="P:bile acid metabolic process"/>
    <property type="evidence" value="ECO:0007669"/>
    <property type="project" value="UniProtKB-ARBA"/>
</dbReference>
<dbReference type="FunFam" id="3.40.50.720:FF:000084">
    <property type="entry name" value="Short-chain dehydrogenase reductase"/>
    <property type="match status" value="1"/>
</dbReference>
<dbReference type="PANTHER" id="PTHR42760">
    <property type="entry name" value="SHORT-CHAIN DEHYDROGENASES/REDUCTASES FAMILY MEMBER"/>
    <property type="match status" value="1"/>
</dbReference>
<evidence type="ECO:0000256" key="2">
    <source>
        <dbReference type="ARBA" id="ARBA00023002"/>
    </source>
</evidence>
<proteinExistence type="inferred from homology"/>
<dbReference type="NCBIfam" id="NF005559">
    <property type="entry name" value="PRK07231.1"/>
    <property type="match status" value="1"/>
</dbReference>
<dbReference type="GO" id="GO:0016616">
    <property type="term" value="F:oxidoreductase activity, acting on the CH-OH group of donors, NAD or NADP as acceptor"/>
    <property type="evidence" value="ECO:0007669"/>
    <property type="project" value="TreeGrafter"/>
</dbReference>
<evidence type="ECO:0008006" key="5">
    <source>
        <dbReference type="Google" id="ProtNLM"/>
    </source>
</evidence>
<dbReference type="InterPro" id="IPR036291">
    <property type="entry name" value="NAD(P)-bd_dom_sf"/>
</dbReference>
<dbReference type="eggNOG" id="COG1028">
    <property type="taxonomic scope" value="Bacteria"/>
</dbReference>
<evidence type="ECO:0000313" key="4">
    <source>
        <dbReference type="Proteomes" id="UP000002892"/>
    </source>
</evidence>
<gene>
    <name evidence="3" type="ordered locus">Desaci_2719</name>
</gene>
<dbReference type="PANTHER" id="PTHR42760:SF115">
    <property type="entry name" value="3-OXOACYL-[ACYL-CARRIER-PROTEIN] REDUCTASE FABG"/>
    <property type="match status" value="1"/>
</dbReference>
<organism evidence="3 4">
    <name type="scientific">Desulfosporosinus acidiphilus (strain DSM 22704 / JCM 16185 / SJ4)</name>
    <dbReference type="NCBI Taxonomy" id="646529"/>
    <lineage>
        <taxon>Bacteria</taxon>
        <taxon>Bacillati</taxon>
        <taxon>Bacillota</taxon>
        <taxon>Clostridia</taxon>
        <taxon>Eubacteriales</taxon>
        <taxon>Desulfitobacteriaceae</taxon>
        <taxon>Desulfosporosinus</taxon>
    </lineage>
</organism>
<dbReference type="RefSeq" id="WP_014827646.1">
    <property type="nucleotide sequence ID" value="NC_018068.1"/>
</dbReference>
<sequence>MKNIFNLKGKVALVTGAGQGLGAVMAQILSDAGASIVCASRTLSKANEVRDTIIEGGGSSISVQVDVGNAQSVDNMIKQTLTEYGTLDILINNAGVNHRELCINMAEEQWDEVIRVNLKGIFLCSRAVGPIFMKKKQGKVINITSVIGSQALPTRGPYSASKAAVIQFTKVLALEWAPYNINVNALGPGYFKSRMNDSLNDAESILKRIPLGRMADPEELAGTIIYLSSEASNYVTGQTLFVDGGFLCN</sequence>
<keyword evidence="4" id="KW-1185">Reference proteome</keyword>
<accession>I4D777</accession>
<dbReference type="KEGG" id="dai:Desaci_2719"/>
<dbReference type="Gene3D" id="3.40.50.720">
    <property type="entry name" value="NAD(P)-binding Rossmann-like Domain"/>
    <property type="match status" value="1"/>
</dbReference>
<dbReference type="InterPro" id="IPR020904">
    <property type="entry name" value="Sc_DH/Rdtase_CS"/>
</dbReference>
<dbReference type="PRINTS" id="PR00081">
    <property type="entry name" value="GDHRDH"/>
</dbReference>
<dbReference type="Pfam" id="PF13561">
    <property type="entry name" value="adh_short_C2"/>
    <property type="match status" value="1"/>
</dbReference>
<dbReference type="InterPro" id="IPR002347">
    <property type="entry name" value="SDR_fam"/>
</dbReference>